<dbReference type="GeneID" id="95372361"/>
<evidence type="ECO:0000256" key="4">
    <source>
        <dbReference type="ARBA" id="ARBA00023136"/>
    </source>
</evidence>
<reference evidence="7 8" key="1">
    <citation type="submission" date="2024-10" db="EMBL/GenBank/DDBJ databases">
        <title>The Natural Products Discovery Center: Release of the First 8490 Sequenced Strains for Exploring Actinobacteria Biosynthetic Diversity.</title>
        <authorList>
            <person name="Kalkreuter E."/>
            <person name="Kautsar S.A."/>
            <person name="Yang D."/>
            <person name="Bader C.D."/>
            <person name="Teijaro C.N."/>
            <person name="Fluegel L."/>
            <person name="Davis C.M."/>
            <person name="Simpson J.R."/>
            <person name="Lauterbach L."/>
            <person name="Steele A.D."/>
            <person name="Gui C."/>
            <person name="Meng S."/>
            <person name="Li G."/>
            <person name="Viehrig K."/>
            <person name="Ye F."/>
            <person name="Su P."/>
            <person name="Kiefer A.F."/>
            <person name="Nichols A."/>
            <person name="Cepeda A.J."/>
            <person name="Yan W."/>
            <person name="Fan B."/>
            <person name="Jiang Y."/>
            <person name="Adhikari A."/>
            <person name="Zheng C.-J."/>
            <person name="Schuster L."/>
            <person name="Cowan T.M."/>
            <person name="Smanski M.J."/>
            <person name="Chevrette M.G."/>
            <person name="De Carvalho L.P.S."/>
            <person name="Shen B."/>
        </authorList>
    </citation>
    <scope>NUCLEOTIDE SEQUENCE [LARGE SCALE GENOMIC DNA]</scope>
    <source>
        <strain evidence="7 8">NPDC000140</strain>
    </source>
</reference>
<keyword evidence="8" id="KW-1185">Reference proteome</keyword>
<evidence type="ECO:0000313" key="7">
    <source>
        <dbReference type="EMBL" id="MFF5204277.1"/>
    </source>
</evidence>
<evidence type="ECO:0000256" key="5">
    <source>
        <dbReference type="SAM" id="Phobius"/>
    </source>
</evidence>
<comment type="caution">
    <text evidence="7">The sequence shown here is derived from an EMBL/GenBank/DDBJ whole genome shotgun (WGS) entry which is preliminary data.</text>
</comment>
<keyword evidence="2 5" id="KW-0812">Transmembrane</keyword>
<dbReference type="Proteomes" id="UP001602287">
    <property type="component" value="Unassembled WGS sequence"/>
</dbReference>
<evidence type="ECO:0000259" key="6">
    <source>
        <dbReference type="Pfam" id="PF05154"/>
    </source>
</evidence>
<feature type="domain" description="TM2" evidence="6">
    <location>
        <begin position="43"/>
        <end position="95"/>
    </location>
</feature>
<feature type="transmembrane region" description="Helical" evidence="5">
    <location>
        <begin position="72"/>
        <end position="99"/>
    </location>
</feature>
<dbReference type="EMBL" id="JBIAZM010000021">
    <property type="protein sequence ID" value="MFF5204277.1"/>
    <property type="molecule type" value="Genomic_DNA"/>
</dbReference>
<evidence type="ECO:0000256" key="3">
    <source>
        <dbReference type="ARBA" id="ARBA00022989"/>
    </source>
</evidence>
<feature type="transmembrane region" description="Helical" evidence="5">
    <location>
        <begin position="47"/>
        <end position="66"/>
    </location>
</feature>
<accession>A0ABW6W572</accession>
<keyword evidence="4 5" id="KW-0472">Membrane</keyword>
<organism evidence="7 8">
    <name type="scientific">Micromonospora parva</name>
    <dbReference type="NCBI Taxonomy" id="1464048"/>
    <lineage>
        <taxon>Bacteria</taxon>
        <taxon>Bacillati</taxon>
        <taxon>Actinomycetota</taxon>
        <taxon>Actinomycetes</taxon>
        <taxon>Micromonosporales</taxon>
        <taxon>Micromonosporaceae</taxon>
        <taxon>Micromonospora</taxon>
    </lineage>
</organism>
<name>A0ABW6W572_9ACTN</name>
<evidence type="ECO:0000256" key="1">
    <source>
        <dbReference type="ARBA" id="ARBA00004141"/>
    </source>
</evidence>
<evidence type="ECO:0000256" key="2">
    <source>
        <dbReference type="ARBA" id="ARBA00022692"/>
    </source>
</evidence>
<gene>
    <name evidence="7" type="ORF">ACFY3B_32215</name>
</gene>
<keyword evidence="3 5" id="KW-1133">Transmembrane helix</keyword>
<sequence length="112" mass="11560">MIVPSAGWRCGQPASGSLRCPAMTTPPYQPGYPQPGYPQGVSDKSKIVAGVLGILLGFFGAGRFYIGDVKTGVLQLVVSVVTCGVGSIWGLIDGILILVNGGTDAQGRPLRD</sequence>
<protein>
    <submittedName>
        <fullName evidence="7">TM2 domain-containing protein</fullName>
    </submittedName>
</protein>
<dbReference type="Pfam" id="PF05154">
    <property type="entry name" value="TM2"/>
    <property type="match status" value="1"/>
</dbReference>
<dbReference type="InterPro" id="IPR007829">
    <property type="entry name" value="TM2"/>
</dbReference>
<dbReference type="RefSeq" id="WP_051708703.1">
    <property type="nucleotide sequence ID" value="NZ_JBEXXF010000031.1"/>
</dbReference>
<evidence type="ECO:0000313" key="8">
    <source>
        <dbReference type="Proteomes" id="UP001602287"/>
    </source>
</evidence>
<proteinExistence type="predicted"/>
<comment type="subcellular location">
    <subcellularLocation>
        <location evidence="1">Membrane</location>
        <topology evidence="1">Multi-pass membrane protein</topology>
    </subcellularLocation>
</comment>